<organism evidence="1">
    <name type="scientific">marine sediment metagenome</name>
    <dbReference type="NCBI Taxonomy" id="412755"/>
    <lineage>
        <taxon>unclassified sequences</taxon>
        <taxon>metagenomes</taxon>
        <taxon>ecological metagenomes</taxon>
    </lineage>
</organism>
<gene>
    <name evidence="1" type="ORF">LCGC14_0878300</name>
</gene>
<proteinExistence type="predicted"/>
<name>A0A0F9P2L5_9ZZZZ</name>
<reference evidence="1" key="1">
    <citation type="journal article" date="2015" name="Nature">
        <title>Complex archaea that bridge the gap between prokaryotes and eukaryotes.</title>
        <authorList>
            <person name="Spang A."/>
            <person name="Saw J.H."/>
            <person name="Jorgensen S.L."/>
            <person name="Zaremba-Niedzwiedzka K."/>
            <person name="Martijn J."/>
            <person name="Lind A.E."/>
            <person name="van Eijk R."/>
            <person name="Schleper C."/>
            <person name="Guy L."/>
            <person name="Ettema T.J."/>
        </authorList>
    </citation>
    <scope>NUCLEOTIDE SEQUENCE</scope>
</reference>
<evidence type="ECO:0000313" key="1">
    <source>
        <dbReference type="EMBL" id="KKN26065.1"/>
    </source>
</evidence>
<protein>
    <submittedName>
        <fullName evidence="1">Uncharacterized protein</fullName>
    </submittedName>
</protein>
<accession>A0A0F9P2L5</accession>
<dbReference type="AlphaFoldDB" id="A0A0F9P2L5"/>
<sequence>MEQTCYDCGTKGSPLGFSIPDPNHEYTSLRGEILKHRPSLCLACWEKRCIALGWEKMVNERRTKQQKSTA</sequence>
<dbReference type="EMBL" id="LAZR01002749">
    <property type="protein sequence ID" value="KKN26065.1"/>
    <property type="molecule type" value="Genomic_DNA"/>
</dbReference>
<comment type="caution">
    <text evidence="1">The sequence shown here is derived from an EMBL/GenBank/DDBJ whole genome shotgun (WGS) entry which is preliminary data.</text>
</comment>